<dbReference type="EMBL" id="WBUI01000010">
    <property type="protein sequence ID" value="KAB2932209.1"/>
    <property type="molecule type" value="Genomic_DNA"/>
</dbReference>
<evidence type="ECO:0000259" key="2">
    <source>
        <dbReference type="PROSITE" id="PS50234"/>
    </source>
</evidence>
<accession>A0A833H146</accession>
<comment type="caution">
    <text evidence="3">The sequence shown here is derived from an EMBL/GenBank/DDBJ whole genome shotgun (WGS) entry which is preliminary data.</text>
</comment>
<evidence type="ECO:0000313" key="3">
    <source>
        <dbReference type="EMBL" id="KAB2932209.1"/>
    </source>
</evidence>
<keyword evidence="1" id="KW-1133">Transmembrane helix</keyword>
<sequence length="391" mass="44244">MKKESSRNLEHRRDTVKQSYAILSVLLAGLMTLSCAKEKEKEVVPPAEFYLVIDTSGSMASGTMKRVKEKLPALLESAREGDRIHLLQFDEKPQTIGEYTIRSAEDHRTVEKAILDLKPSGAYTDIKQLIAYLKENTRSTNSSAKQYIVVLSDGIDDPRPGRKSRKDRVELKEYEATEKLPVQEPYIFYVHLGDKTSVAAEEGLKEDLKDLSTEVKVVKPTDAADAGLDEVKKDIEATRPPAETPWWQALWAKAKALPLWVWGCVAAALLLLLLLLRRAFRTIKPLEGILSFYEASEHPSMAREVNLHKFRRDDLTIGSQAGAVIRIKDSAFPAQIRLKAKRSGKDFLFGFAKKDLQRMEFLVQKKRGFISSGDRFRIANYTFEYSHGTKK</sequence>
<feature type="domain" description="VWFA" evidence="2">
    <location>
        <begin position="48"/>
        <end position="235"/>
    </location>
</feature>
<dbReference type="InterPro" id="IPR036465">
    <property type="entry name" value="vWFA_dom_sf"/>
</dbReference>
<dbReference type="Gene3D" id="3.40.50.410">
    <property type="entry name" value="von Willebrand factor, type A domain"/>
    <property type="match status" value="1"/>
</dbReference>
<dbReference type="Pfam" id="PF13519">
    <property type="entry name" value="VWA_2"/>
    <property type="match status" value="1"/>
</dbReference>
<dbReference type="AlphaFoldDB" id="A0A833H146"/>
<feature type="transmembrane region" description="Helical" evidence="1">
    <location>
        <begin position="259"/>
        <end position="276"/>
    </location>
</feature>
<name>A0A833H146_9LEPT</name>
<dbReference type="PROSITE" id="PS50234">
    <property type="entry name" value="VWFA"/>
    <property type="match status" value="1"/>
</dbReference>
<dbReference type="InterPro" id="IPR002035">
    <property type="entry name" value="VWF_A"/>
</dbReference>
<dbReference type="Proteomes" id="UP000460298">
    <property type="component" value="Unassembled WGS sequence"/>
</dbReference>
<evidence type="ECO:0000256" key="1">
    <source>
        <dbReference type="SAM" id="Phobius"/>
    </source>
</evidence>
<dbReference type="SMART" id="SM00327">
    <property type="entry name" value="VWA"/>
    <property type="match status" value="1"/>
</dbReference>
<protein>
    <submittedName>
        <fullName evidence="3">VWA domain-containing protein</fullName>
    </submittedName>
</protein>
<keyword evidence="1" id="KW-0472">Membrane</keyword>
<dbReference type="SUPFAM" id="SSF53300">
    <property type="entry name" value="vWA-like"/>
    <property type="match status" value="1"/>
</dbReference>
<gene>
    <name evidence="3" type="ORF">F9K24_11435</name>
</gene>
<organism evidence="3 4">
    <name type="scientific">Leptonema illini</name>
    <dbReference type="NCBI Taxonomy" id="183"/>
    <lineage>
        <taxon>Bacteria</taxon>
        <taxon>Pseudomonadati</taxon>
        <taxon>Spirochaetota</taxon>
        <taxon>Spirochaetia</taxon>
        <taxon>Leptospirales</taxon>
        <taxon>Leptospiraceae</taxon>
        <taxon>Leptonema</taxon>
    </lineage>
</organism>
<keyword evidence="1" id="KW-0812">Transmembrane</keyword>
<evidence type="ECO:0000313" key="4">
    <source>
        <dbReference type="Proteomes" id="UP000460298"/>
    </source>
</evidence>
<proteinExistence type="predicted"/>
<dbReference type="PROSITE" id="PS51257">
    <property type="entry name" value="PROKAR_LIPOPROTEIN"/>
    <property type="match status" value="1"/>
</dbReference>
<reference evidence="3 4" key="1">
    <citation type="submission" date="2019-10" db="EMBL/GenBank/DDBJ databases">
        <title>Extracellular Electron Transfer in a Candidatus Methanoperedens spp. Enrichment Culture.</title>
        <authorList>
            <person name="Berger S."/>
            <person name="Rangel Shaw D."/>
            <person name="Berben T."/>
            <person name="In 'T Zandt M."/>
            <person name="Frank J."/>
            <person name="Reimann J."/>
            <person name="Jetten M.S.M."/>
            <person name="Welte C.U."/>
        </authorList>
    </citation>
    <scope>NUCLEOTIDE SEQUENCE [LARGE SCALE GENOMIC DNA]</scope>
    <source>
        <strain evidence="3">SB12</strain>
    </source>
</reference>
<dbReference type="CDD" id="cd00198">
    <property type="entry name" value="vWFA"/>
    <property type="match status" value="1"/>
</dbReference>